<evidence type="ECO:0000256" key="3">
    <source>
        <dbReference type="ARBA" id="ARBA00023163"/>
    </source>
</evidence>
<dbReference type="InterPro" id="IPR011991">
    <property type="entry name" value="ArsR-like_HTH"/>
</dbReference>
<dbReference type="Pfam" id="PF01638">
    <property type="entry name" value="HxlR"/>
    <property type="match status" value="1"/>
</dbReference>
<dbReference type="InterPro" id="IPR036388">
    <property type="entry name" value="WH-like_DNA-bd_sf"/>
</dbReference>
<sequence>MVDTKAWQTECPVVKTLERVGDRWSILLLRELFRGAHRFDELQTGLGIAPNILSSRLTRLTDAGFVEKQLYQEHPPRYSYVLADRGRDFMPVLFAIVEFGNKHFSPDGPAVVVVDSTTMEVAEPVVVDAKTGVSITSSRFTIASTGRANRQTQAKYPLQVCKPKPKRTAGAKAAKRQSTPKPPAKSAK</sequence>
<keyword evidence="2" id="KW-0238">DNA-binding</keyword>
<dbReference type="Gene3D" id="1.10.10.10">
    <property type="entry name" value="Winged helix-like DNA-binding domain superfamily/Winged helix DNA-binding domain"/>
    <property type="match status" value="1"/>
</dbReference>
<dbReference type="CDD" id="cd00090">
    <property type="entry name" value="HTH_ARSR"/>
    <property type="match status" value="1"/>
</dbReference>
<feature type="compositionally biased region" description="Basic residues" evidence="4">
    <location>
        <begin position="163"/>
        <end position="175"/>
    </location>
</feature>
<keyword evidence="7" id="KW-1185">Reference proteome</keyword>
<keyword evidence="1" id="KW-0805">Transcription regulation</keyword>
<evidence type="ECO:0000256" key="2">
    <source>
        <dbReference type="ARBA" id="ARBA00023125"/>
    </source>
</evidence>
<feature type="region of interest" description="Disordered" evidence="4">
    <location>
        <begin position="146"/>
        <end position="188"/>
    </location>
</feature>
<evidence type="ECO:0000256" key="4">
    <source>
        <dbReference type="SAM" id="MobiDB-lite"/>
    </source>
</evidence>
<protein>
    <submittedName>
        <fullName evidence="6">Helix-turn-helix domain-containing protein</fullName>
    </submittedName>
</protein>
<organism evidence="6 7">
    <name type="scientific">Candidatus Mycobacterium wuenschmannii</name>
    <dbReference type="NCBI Taxonomy" id="3027808"/>
    <lineage>
        <taxon>Bacteria</taxon>
        <taxon>Bacillati</taxon>
        <taxon>Actinomycetota</taxon>
        <taxon>Actinomycetes</taxon>
        <taxon>Mycobacteriales</taxon>
        <taxon>Mycobacteriaceae</taxon>
        <taxon>Mycobacterium</taxon>
    </lineage>
</organism>
<proteinExistence type="predicted"/>
<dbReference type="PANTHER" id="PTHR33204">
    <property type="entry name" value="TRANSCRIPTIONAL REGULATOR, MARR FAMILY"/>
    <property type="match status" value="1"/>
</dbReference>
<dbReference type="EMBL" id="CP126981">
    <property type="protein sequence ID" value="WIM87197.1"/>
    <property type="molecule type" value="Genomic_DNA"/>
</dbReference>
<name>A0ABY8VUL3_9MYCO</name>
<evidence type="ECO:0000313" key="6">
    <source>
        <dbReference type="EMBL" id="WIM87197.1"/>
    </source>
</evidence>
<dbReference type="SUPFAM" id="SSF46785">
    <property type="entry name" value="Winged helix' DNA-binding domain"/>
    <property type="match status" value="1"/>
</dbReference>
<dbReference type="RefSeq" id="WP_285186838.1">
    <property type="nucleotide sequence ID" value="NZ_CP126981.1"/>
</dbReference>
<dbReference type="PANTHER" id="PTHR33204:SF17">
    <property type="entry name" value="TRANSCRIPTIONAL REGULATORY PROTEIN"/>
    <property type="match status" value="1"/>
</dbReference>
<dbReference type="InterPro" id="IPR002577">
    <property type="entry name" value="HTH_HxlR"/>
</dbReference>
<evidence type="ECO:0000256" key="1">
    <source>
        <dbReference type="ARBA" id="ARBA00023015"/>
    </source>
</evidence>
<gene>
    <name evidence="6" type="ORF">PT015_20415</name>
</gene>
<evidence type="ECO:0000259" key="5">
    <source>
        <dbReference type="PROSITE" id="PS51118"/>
    </source>
</evidence>
<dbReference type="PROSITE" id="PS51118">
    <property type="entry name" value="HTH_HXLR"/>
    <property type="match status" value="1"/>
</dbReference>
<keyword evidence="3" id="KW-0804">Transcription</keyword>
<dbReference type="Proteomes" id="UP001236585">
    <property type="component" value="Chromosome"/>
</dbReference>
<dbReference type="InterPro" id="IPR036390">
    <property type="entry name" value="WH_DNA-bd_sf"/>
</dbReference>
<evidence type="ECO:0000313" key="7">
    <source>
        <dbReference type="Proteomes" id="UP001236585"/>
    </source>
</evidence>
<feature type="domain" description="HTH hxlR-type" evidence="5">
    <location>
        <begin position="11"/>
        <end position="108"/>
    </location>
</feature>
<accession>A0ABY8VUL3</accession>
<reference evidence="6 7" key="1">
    <citation type="journal article" date="2023" name="Microbiol. Resour. Announc.">
        <title>Complete Genome Sequence of Mycobacterium wuenschmanii, a novel Nontuberculous Mycobacterium Isolated from a captive population of Amazon Milk Frogs.</title>
        <authorList>
            <person name="Hicks J."/>
            <person name="Zeineldin M."/>
            <person name="Ward H."/>
            <person name="Wuenschmann A."/>
            <person name="Camp P."/>
            <person name="Farrell D."/>
            <person name="Lehman K."/>
            <person name="Thacker T."/>
            <person name="Cuthbert E."/>
        </authorList>
    </citation>
    <scope>NUCLEOTIDE SEQUENCE [LARGE SCALE GENOMIC DNA]</scope>
    <source>
        <strain evidence="6 7">Wuenschmanii</strain>
    </source>
</reference>